<keyword evidence="12" id="KW-1185">Reference proteome</keyword>
<dbReference type="InterPro" id="IPR014889">
    <property type="entry name" value="Transc_factor_DP_C"/>
</dbReference>
<feature type="domain" description="E2F/DP family winged-helix DNA-binding" evidence="10">
    <location>
        <begin position="107"/>
        <end position="188"/>
    </location>
</feature>
<comment type="similarity">
    <text evidence="2 7">Belongs to the E2F/DP family.</text>
</comment>
<keyword evidence="4 7" id="KW-0238">DNA-binding</keyword>
<sequence>MIVPFELAQNYPKRAPQMLSGIIQSATPMKVSTGKQDTPILPKTLHIASNPMVLSASQRIAAQHVLPASNPPKNYISPILDHSGSRKRQEVENDFVPEYNKRRKIEKVGKGLRHFSMKVCEKVRKKGTTSYNEVADELVSEFTNPALMASPSDQYDQKNIRRRVYDALNVLMAMNIISKEKKEIRWLGLPTNSMQECMNLEKEKQRRVDRIHAKTLKLQELILQDDCEMKWRTYNVGKEYLFSFDDKFEIHDDIEVLKRMGMCLGLDKGECSEQNLRRARAMVPRSLESYVVQLASGQGDQVLPDFGAGPSSSSSPFTEDLGVCELSRQSSHTSLSDPLSPSMQDFSDDESDISSDLEVN</sequence>
<dbReference type="EMBL" id="CAJPIN010002726">
    <property type="protein sequence ID" value="CAG2055645.1"/>
    <property type="molecule type" value="Genomic_DNA"/>
</dbReference>
<dbReference type="SUPFAM" id="SSF46785">
    <property type="entry name" value="Winged helix' DNA-binding domain"/>
    <property type="match status" value="1"/>
</dbReference>
<evidence type="ECO:0000256" key="1">
    <source>
        <dbReference type="ARBA" id="ARBA00004123"/>
    </source>
</evidence>
<evidence type="ECO:0000256" key="2">
    <source>
        <dbReference type="ARBA" id="ARBA00010940"/>
    </source>
</evidence>
<dbReference type="PANTHER" id="PTHR12548:SF9">
    <property type="entry name" value="TRANSCRIPTION FACTOR DP"/>
    <property type="match status" value="1"/>
</dbReference>
<proteinExistence type="inferred from homology"/>
<dbReference type="Gene3D" id="1.10.10.10">
    <property type="entry name" value="Winged helix-like DNA-binding domain superfamily/Winged helix DNA-binding domain"/>
    <property type="match status" value="1"/>
</dbReference>
<evidence type="ECO:0000256" key="5">
    <source>
        <dbReference type="ARBA" id="ARBA00023163"/>
    </source>
</evidence>
<evidence type="ECO:0000259" key="10">
    <source>
        <dbReference type="SMART" id="SM01372"/>
    </source>
</evidence>
<gene>
    <name evidence="11" type="ORF">TPAB3V08_LOCUS2645</name>
</gene>
<organism evidence="11 12">
    <name type="scientific">Timema podura</name>
    <name type="common">Walking stick</name>
    <dbReference type="NCBI Taxonomy" id="61482"/>
    <lineage>
        <taxon>Eukaryota</taxon>
        <taxon>Metazoa</taxon>
        <taxon>Ecdysozoa</taxon>
        <taxon>Arthropoda</taxon>
        <taxon>Hexapoda</taxon>
        <taxon>Insecta</taxon>
        <taxon>Pterygota</taxon>
        <taxon>Neoptera</taxon>
        <taxon>Polyneoptera</taxon>
        <taxon>Phasmatodea</taxon>
        <taxon>Timematodea</taxon>
        <taxon>Timematoidea</taxon>
        <taxon>Timematidae</taxon>
        <taxon>Timema</taxon>
    </lineage>
</organism>
<evidence type="ECO:0000256" key="7">
    <source>
        <dbReference type="RuleBase" id="RU003796"/>
    </source>
</evidence>
<evidence type="ECO:0000256" key="6">
    <source>
        <dbReference type="ARBA" id="ARBA00023242"/>
    </source>
</evidence>
<dbReference type="InterPro" id="IPR015648">
    <property type="entry name" value="Transcrpt_fac_DP"/>
</dbReference>
<evidence type="ECO:0000256" key="3">
    <source>
        <dbReference type="ARBA" id="ARBA00023015"/>
    </source>
</evidence>
<comment type="caution">
    <text evidence="11">The sequence shown here is derived from an EMBL/GenBank/DDBJ whole genome shotgun (WGS) entry which is preliminary data.</text>
</comment>
<dbReference type="InterPro" id="IPR036390">
    <property type="entry name" value="WH_DNA-bd_sf"/>
</dbReference>
<dbReference type="Proteomes" id="UP001153148">
    <property type="component" value="Unassembled WGS sequence"/>
</dbReference>
<reference evidence="11" key="1">
    <citation type="submission" date="2021-03" db="EMBL/GenBank/DDBJ databases">
        <authorList>
            <person name="Tran Van P."/>
        </authorList>
    </citation>
    <scope>NUCLEOTIDE SEQUENCE</scope>
</reference>
<evidence type="ECO:0008006" key="13">
    <source>
        <dbReference type="Google" id="ProtNLM"/>
    </source>
</evidence>
<evidence type="ECO:0000313" key="11">
    <source>
        <dbReference type="EMBL" id="CAG2055645.1"/>
    </source>
</evidence>
<feature type="domain" description="Transcription factor DP C-terminal" evidence="9">
    <location>
        <begin position="195"/>
        <end position="301"/>
    </location>
</feature>
<dbReference type="Pfam" id="PF08781">
    <property type="entry name" value="DP"/>
    <property type="match status" value="1"/>
</dbReference>
<keyword evidence="3 7" id="KW-0805">Transcription regulation</keyword>
<dbReference type="InterPro" id="IPR036388">
    <property type="entry name" value="WH-like_DNA-bd_sf"/>
</dbReference>
<evidence type="ECO:0000256" key="8">
    <source>
        <dbReference type="SAM" id="MobiDB-lite"/>
    </source>
</evidence>
<name>A0ABN7NIL6_TIMPD</name>
<evidence type="ECO:0000259" key="9">
    <source>
        <dbReference type="SMART" id="SM01138"/>
    </source>
</evidence>
<feature type="compositionally biased region" description="Acidic residues" evidence="8">
    <location>
        <begin position="346"/>
        <end position="360"/>
    </location>
</feature>
<dbReference type="Pfam" id="PF02319">
    <property type="entry name" value="WHD_E2F_TDP"/>
    <property type="match status" value="1"/>
</dbReference>
<comment type="subcellular location">
    <subcellularLocation>
        <location evidence="1 7">Nucleus</location>
    </subcellularLocation>
</comment>
<dbReference type="Gene3D" id="1.20.140.80">
    <property type="entry name" value="Transcription factor DP"/>
    <property type="match status" value="2"/>
</dbReference>
<keyword evidence="6 7" id="KW-0539">Nucleus</keyword>
<dbReference type="InterPro" id="IPR038168">
    <property type="entry name" value="TF_DP_C_sf"/>
</dbReference>
<dbReference type="SUPFAM" id="SSF144074">
    <property type="entry name" value="E2F-DP heterodimerization region"/>
    <property type="match status" value="1"/>
</dbReference>
<accession>A0ABN7NIL6</accession>
<dbReference type="PANTHER" id="PTHR12548">
    <property type="entry name" value="TRANSCRIPTION FACTOR DP"/>
    <property type="match status" value="1"/>
</dbReference>
<dbReference type="SMART" id="SM01138">
    <property type="entry name" value="DP"/>
    <property type="match status" value="1"/>
</dbReference>
<dbReference type="InterPro" id="IPR003316">
    <property type="entry name" value="E2F_WHTH_DNA-bd_dom"/>
</dbReference>
<evidence type="ECO:0000313" key="12">
    <source>
        <dbReference type="Proteomes" id="UP001153148"/>
    </source>
</evidence>
<feature type="compositionally biased region" description="Polar residues" evidence="8">
    <location>
        <begin position="327"/>
        <end position="344"/>
    </location>
</feature>
<dbReference type="SMART" id="SM01372">
    <property type="entry name" value="E2F_TDP"/>
    <property type="match status" value="1"/>
</dbReference>
<feature type="region of interest" description="Disordered" evidence="8">
    <location>
        <begin position="326"/>
        <end position="360"/>
    </location>
</feature>
<keyword evidence="5 7" id="KW-0804">Transcription</keyword>
<evidence type="ECO:0000256" key="4">
    <source>
        <dbReference type="ARBA" id="ARBA00023125"/>
    </source>
</evidence>
<protein>
    <recommendedName>
        <fullName evidence="13">Transcription factor Dp-1</fullName>
    </recommendedName>
</protein>
<dbReference type="InterPro" id="IPR037241">
    <property type="entry name" value="E2F-DP_heterodim"/>
</dbReference>